<dbReference type="RefSeq" id="WP_377607688.1">
    <property type="nucleotide sequence ID" value="NZ_JBHUME010000020.1"/>
</dbReference>
<dbReference type="SUPFAM" id="SSF53163">
    <property type="entry name" value="HybD-like"/>
    <property type="match status" value="1"/>
</dbReference>
<dbReference type="InterPro" id="IPR009665">
    <property type="entry name" value="YyaC"/>
</dbReference>
<dbReference type="NCBIfam" id="TIGR02841">
    <property type="entry name" value="spore_YyaC"/>
    <property type="match status" value="1"/>
</dbReference>
<keyword evidence="1" id="KW-0645">Protease</keyword>
<dbReference type="EMBL" id="JBHUME010000020">
    <property type="protein sequence ID" value="MFD2615621.1"/>
    <property type="molecule type" value="Genomic_DNA"/>
</dbReference>
<reference evidence="2" key="1">
    <citation type="journal article" date="2019" name="Int. J. Syst. Evol. Microbiol.">
        <title>The Global Catalogue of Microorganisms (GCM) 10K type strain sequencing project: providing services to taxonomists for standard genome sequencing and annotation.</title>
        <authorList>
            <consortium name="The Broad Institute Genomics Platform"/>
            <consortium name="The Broad Institute Genome Sequencing Center for Infectious Disease"/>
            <person name="Wu L."/>
            <person name="Ma J."/>
        </authorList>
    </citation>
    <scope>NUCLEOTIDE SEQUENCE [LARGE SCALE GENOMIC DNA]</scope>
    <source>
        <strain evidence="2">KCTC 3950</strain>
    </source>
</reference>
<keyword evidence="1" id="KW-0378">Hydrolase</keyword>
<name>A0ABW5PKR2_9BACL</name>
<dbReference type="Proteomes" id="UP001597541">
    <property type="component" value="Unassembled WGS sequence"/>
</dbReference>
<dbReference type="InterPro" id="IPR023430">
    <property type="entry name" value="Pept_HybD-like_dom_sf"/>
</dbReference>
<keyword evidence="2" id="KW-1185">Reference proteome</keyword>
<sequence>MADQAYAFRAKVSGEELPEFFENMKIICPSLDDLVFLCIGTDRSTGDSLGPLTGTFLKEAGCPHVIGTLEAPCDAGNLQERLAQVPPGKTVVAIDACLGRPASVGYYQVSNQPLLPGASVGKRLPSVGDFSIAAIVNADGVKKYWILQNTSLNHVVRMAKQISAAVVSVYDVS</sequence>
<dbReference type="Pfam" id="PF06866">
    <property type="entry name" value="DUF1256"/>
    <property type="match status" value="1"/>
</dbReference>
<organism evidence="1 2">
    <name type="scientific">Paenibacillus gansuensis</name>
    <dbReference type="NCBI Taxonomy" id="306542"/>
    <lineage>
        <taxon>Bacteria</taxon>
        <taxon>Bacillati</taxon>
        <taxon>Bacillota</taxon>
        <taxon>Bacilli</taxon>
        <taxon>Bacillales</taxon>
        <taxon>Paenibacillaceae</taxon>
        <taxon>Paenibacillus</taxon>
    </lineage>
</organism>
<evidence type="ECO:0000313" key="1">
    <source>
        <dbReference type="EMBL" id="MFD2615621.1"/>
    </source>
</evidence>
<gene>
    <name evidence="1" type="primary">yyaC</name>
    <name evidence="1" type="ORF">ACFSUF_24755</name>
</gene>
<protein>
    <submittedName>
        <fullName evidence="1">Spore protease YyaC</fullName>
    </submittedName>
</protein>
<comment type="caution">
    <text evidence="1">The sequence shown here is derived from an EMBL/GenBank/DDBJ whole genome shotgun (WGS) entry which is preliminary data.</text>
</comment>
<dbReference type="GO" id="GO:0008233">
    <property type="term" value="F:peptidase activity"/>
    <property type="evidence" value="ECO:0007669"/>
    <property type="project" value="UniProtKB-KW"/>
</dbReference>
<accession>A0ABW5PKR2</accession>
<dbReference type="GO" id="GO:0006508">
    <property type="term" value="P:proteolysis"/>
    <property type="evidence" value="ECO:0007669"/>
    <property type="project" value="UniProtKB-KW"/>
</dbReference>
<evidence type="ECO:0000313" key="2">
    <source>
        <dbReference type="Proteomes" id="UP001597541"/>
    </source>
</evidence>
<proteinExistence type="predicted"/>